<feature type="chain" id="PRO_5019217335" evidence="3">
    <location>
        <begin position="33"/>
        <end position="265"/>
    </location>
</feature>
<dbReference type="OrthoDB" id="4120664at2759"/>
<accession>A0A438NAM0</accession>
<dbReference type="VEuPathDB" id="FungiDB:PV10_03393"/>
<evidence type="ECO:0000313" key="4">
    <source>
        <dbReference type="EMBL" id="RVX72695.1"/>
    </source>
</evidence>
<gene>
    <name evidence="4" type="ORF">B0A52_04093</name>
</gene>
<evidence type="ECO:0000313" key="5">
    <source>
        <dbReference type="Proteomes" id="UP000288859"/>
    </source>
</evidence>
<proteinExistence type="predicted"/>
<dbReference type="Proteomes" id="UP000288859">
    <property type="component" value="Unassembled WGS sequence"/>
</dbReference>
<evidence type="ECO:0000256" key="3">
    <source>
        <dbReference type="SAM" id="SignalP"/>
    </source>
</evidence>
<protein>
    <submittedName>
        <fullName evidence="4">Uncharacterized protein</fullName>
    </submittedName>
</protein>
<keyword evidence="2" id="KW-0472">Membrane</keyword>
<organism evidence="4 5">
    <name type="scientific">Exophiala mesophila</name>
    <name type="common">Black yeast-like fungus</name>
    <dbReference type="NCBI Taxonomy" id="212818"/>
    <lineage>
        <taxon>Eukaryota</taxon>
        <taxon>Fungi</taxon>
        <taxon>Dikarya</taxon>
        <taxon>Ascomycota</taxon>
        <taxon>Pezizomycotina</taxon>
        <taxon>Eurotiomycetes</taxon>
        <taxon>Chaetothyriomycetidae</taxon>
        <taxon>Chaetothyriales</taxon>
        <taxon>Herpotrichiellaceae</taxon>
        <taxon>Exophiala</taxon>
    </lineage>
</organism>
<evidence type="ECO:0000256" key="2">
    <source>
        <dbReference type="SAM" id="Phobius"/>
    </source>
</evidence>
<feature type="region of interest" description="Disordered" evidence="1">
    <location>
        <begin position="208"/>
        <end position="234"/>
    </location>
</feature>
<reference evidence="4 5" key="1">
    <citation type="submission" date="2017-03" db="EMBL/GenBank/DDBJ databases">
        <title>Genomes of endolithic fungi from Antarctica.</title>
        <authorList>
            <person name="Coleine C."/>
            <person name="Masonjones S."/>
            <person name="Stajich J.E."/>
        </authorList>
    </citation>
    <scope>NUCLEOTIDE SEQUENCE [LARGE SCALE GENOMIC DNA]</scope>
    <source>
        <strain evidence="4 5">CCFEE 6314</strain>
    </source>
</reference>
<sequence>MHFSMRHASSLNVRSILLTSLLSSPLIPRVSGANVFSYFQLSSCNAGTAFYQYSDPNSLVHDINCHQVPNGTVAMYIDELDEGCTLRTYTSKTCSPSQLSGVLITPGTCFYADHAIQLGSWRADCIDADYSFTNGDDTENSWTSDNGGADGVVEVLATATGPVTISEHQAVMTKTVVPVRGTDTDDTATSATITASNNVAAVETGHADVDTTSTTSHHSSSTIRSASRSASAAQSSSTDNAATAMVMFNTFLSGLGLAATIYLMN</sequence>
<keyword evidence="2" id="KW-0812">Transmembrane</keyword>
<evidence type="ECO:0000256" key="1">
    <source>
        <dbReference type="SAM" id="MobiDB-lite"/>
    </source>
</evidence>
<feature type="compositionally biased region" description="Low complexity" evidence="1">
    <location>
        <begin position="211"/>
        <end position="234"/>
    </location>
</feature>
<feature type="signal peptide" evidence="3">
    <location>
        <begin position="1"/>
        <end position="32"/>
    </location>
</feature>
<feature type="transmembrane region" description="Helical" evidence="2">
    <location>
        <begin position="241"/>
        <end position="264"/>
    </location>
</feature>
<dbReference type="AlphaFoldDB" id="A0A438NAM0"/>
<comment type="caution">
    <text evidence="4">The sequence shown here is derived from an EMBL/GenBank/DDBJ whole genome shotgun (WGS) entry which is preliminary data.</text>
</comment>
<name>A0A438NAM0_EXOME</name>
<keyword evidence="3" id="KW-0732">Signal</keyword>
<dbReference type="EMBL" id="NAJM01000011">
    <property type="protein sequence ID" value="RVX72695.1"/>
    <property type="molecule type" value="Genomic_DNA"/>
</dbReference>
<keyword evidence="2" id="KW-1133">Transmembrane helix</keyword>